<accession>A0AAV9XVY6</accession>
<name>A0AAV9XVY6_9CRYT</name>
<evidence type="ECO:0000256" key="1">
    <source>
        <dbReference type="SAM" id="Coils"/>
    </source>
</evidence>
<protein>
    <submittedName>
        <fullName evidence="4">Large with signal peptide</fullName>
    </submittedName>
</protein>
<feature type="chain" id="PRO_5043384697" evidence="3">
    <location>
        <begin position="29"/>
        <end position="2046"/>
    </location>
</feature>
<feature type="region of interest" description="Disordered" evidence="2">
    <location>
        <begin position="517"/>
        <end position="559"/>
    </location>
</feature>
<gene>
    <name evidence="4" type="ORF">RS030_6789</name>
</gene>
<evidence type="ECO:0000313" key="5">
    <source>
        <dbReference type="Proteomes" id="UP001311799"/>
    </source>
</evidence>
<evidence type="ECO:0000256" key="3">
    <source>
        <dbReference type="SAM" id="SignalP"/>
    </source>
</evidence>
<feature type="signal peptide" evidence="3">
    <location>
        <begin position="1"/>
        <end position="28"/>
    </location>
</feature>
<dbReference type="Proteomes" id="UP001311799">
    <property type="component" value="Unassembled WGS sequence"/>
</dbReference>
<reference evidence="4 5" key="1">
    <citation type="submission" date="2023-10" db="EMBL/GenBank/DDBJ databases">
        <title>Comparative genomics analysis reveals potential genetic determinants of host preference in Cryptosporidium xiaoi.</title>
        <authorList>
            <person name="Xiao L."/>
            <person name="Li J."/>
        </authorList>
    </citation>
    <scope>NUCLEOTIDE SEQUENCE [LARGE SCALE GENOMIC DNA]</scope>
    <source>
        <strain evidence="4 5">52996</strain>
    </source>
</reference>
<comment type="caution">
    <text evidence="4">The sequence shown here is derived from an EMBL/GenBank/DDBJ whole genome shotgun (WGS) entry which is preliminary data.</text>
</comment>
<sequence>MVKLGLLETIILNTLLILLLSSSMLILGAEEDNEVIRRAIESRTEDITDLSDLWNCISTQVIRDKFYWNRIHRIGRYDSMPLTAPSLIKSRIQKVDITDPRKFYLGCVGIMKVLESRRLIIPGFEDESERNYSRKTFCISAAEYCFPVKRQLKVVSDYFSKVTENARREIIDKKEKDTKVSDLDSVKDDYDTLFKDQFEKPKHHPLMEENIMKKKLLKNKTKFPELGNDVEIEFIDTNLEEVPEIKQRVPEGGNFIETGLEYDKLSRVSLYNVPINRKLISMGSWNFWLAILNQESRDNVEDNLRIVILSHNYPHELGNFSNDYGKLTNLCNKTILNLTKNGLAEIPHNVLVKAKESQKTAQARNENDKLLKEYLRWRDFEEAQPRESEDFTDYISEQLVIFEFCKDSIDIYLGNLQWSEIVNRQNSKLYGLPSGRPYKPFKYTFGSNIYEMRDNCVSCIWDLFINNLAKDLTIEGHTKTGKYDVKSTKKTIEYFCHFASISYFKNEEFDNEKSSISTLENNSVHESESEVQERDLARKMEEDSSNLPSKFNPNQFDYNNFDRDKETGEKYHYLANIEDGVDNEYRSSVKTSPTGYHSFKANDSLNKLYKNNMNGVSYKNIYGSQRNIDRILDEGVTVGLTVGETNNETQEYESLYKNINIMSIVAFQQWKALLYQMEIDIKRKRVPRVVELPMEQPMEWNTPQYTGEKFYFVCVELLSSMLSKERIKIVLPHGGELDKYENKAKNTIKTFCREGTNRYFSDYERLFDVGSAINDKKPVLEENNINSVWSIIQEQVILDFINSVSNTVSEISPIVPKEFNPKIENLDFEEQCLAQIFIGLKSKPRSVIMKLDVNSESSHFYEDDEYMKQVIGDFCNRASNRYYSAIEYLNLYNESKNWVDPKYRYSYSITSRIKVNKNNDRSGTLEGIPFPPIKVPSSLNYKGKGRPDLYRNYCFSYLWNLWASNRASHFYIEGTNYEKCSNLDMAKVVLEEFCTYSSVLLYKINPEILPLRDVLGMKTQELIGELYKGKDGNNSKNGYNYNDKYGYESNGHEYSGYEQIEYHDHDQEYNQDKSNTSESVEDYDDNDAKRQWNLLKQQLNRDINMNFIRFVKLPEYDQALYNLWPKKVSEEEYNKHCKQVINELLDLRLAILSSYLLDDREYTVESFCEESKFYVYSGMKEKIDDTKELSSITNDSISNRLHNHLMDTFIELSKEGYPLYRWLESILDLRSVNDMATLEKAIKWGESKGDWHYLDLIIKELDKESYSKIQKQVIGISPQGFVMSSGLFDKDSKTSLDATWGAIYLQSIKDAKSGNIRINGLVGDTPPKELWKGANNEQEFILSCSDVLRKLKVKPPFITFNTNGQSERGYIQLFCEDALDTLMEIQREPEMTLSLDFTYPGCINEAMRKWQWHQIYSQMEYDKKQGNERIVGIPPSISHKSFKGGKTPDEIEDQCENALDELDKYNQIKVLSKEASQYCHDSIENICSIDEEGKSNCNIERIRLEEIISKYHMDTPIGNPLKLDSRTRCMRIWYLLKNNLKNALKDKIIRTSDNMEFNNIGGDSFESGNLLGGFGGGSVFMGQIRFIVMKEIMDVCSPIDTVNNIIMVFMGAMKKIQQINSLIYSDPGVFNWVSELIIRYIADERTDNEYIELTGVNVFGDPYSDENNSADFLNKPLHSGGIPKKVRQLTDNEKAVMREKNSQKIDSIVRGIVKQTLPALAPLTSKEKKREITNNALLSLQKESMERDTFINGIVELKKYEYRPELPENEKKTLALGEKIPLSIFSDNINMDIINGMNKGKPVKVFSRVDKRWEKVENINDLLKNRDSIEAKKQKVKNMEINIKKLENEWLFIKNHHSYVITNIPEYRPVEYGDHGHKDIFNKDSMIRRCINFFTNEKNKKEYKINIKGNYVEKIANVRKHCTRSAIKLYDSKYNADYRRREFTSRGVLINGKGKATVRSGRLIYVDGRKEPLQQVVTKHKTMSGKIIGSEISPEELEKSSELTSHGTLGESSIPQVKPEQVQLVGSSNSYKALSEPEIKKKKIKG</sequence>
<evidence type="ECO:0000313" key="4">
    <source>
        <dbReference type="EMBL" id="KAK6588274.1"/>
    </source>
</evidence>
<keyword evidence="1" id="KW-0175">Coiled coil</keyword>
<feature type="region of interest" description="Disordered" evidence="2">
    <location>
        <begin position="1996"/>
        <end position="2029"/>
    </location>
</feature>
<keyword evidence="3" id="KW-0732">Signal</keyword>
<organism evidence="4 5">
    <name type="scientific">Cryptosporidium xiaoi</name>
    <dbReference type="NCBI Taxonomy" id="659607"/>
    <lineage>
        <taxon>Eukaryota</taxon>
        <taxon>Sar</taxon>
        <taxon>Alveolata</taxon>
        <taxon>Apicomplexa</taxon>
        <taxon>Conoidasida</taxon>
        <taxon>Coccidia</taxon>
        <taxon>Eucoccidiorida</taxon>
        <taxon>Eimeriorina</taxon>
        <taxon>Cryptosporidiidae</taxon>
        <taxon>Cryptosporidium</taxon>
    </lineage>
</organism>
<feature type="compositionally biased region" description="Polar residues" evidence="2">
    <location>
        <begin position="2002"/>
        <end position="2015"/>
    </location>
</feature>
<feature type="coiled-coil region" evidence="1">
    <location>
        <begin position="1819"/>
        <end position="1849"/>
    </location>
</feature>
<feature type="compositionally biased region" description="Polar residues" evidence="2">
    <location>
        <begin position="545"/>
        <end position="558"/>
    </location>
</feature>
<keyword evidence="5" id="KW-1185">Reference proteome</keyword>
<dbReference type="EMBL" id="JAWDEY010000034">
    <property type="protein sequence ID" value="KAK6588274.1"/>
    <property type="molecule type" value="Genomic_DNA"/>
</dbReference>
<feature type="compositionally biased region" description="Basic and acidic residues" evidence="2">
    <location>
        <begin position="523"/>
        <end position="542"/>
    </location>
</feature>
<evidence type="ECO:0000256" key="2">
    <source>
        <dbReference type="SAM" id="MobiDB-lite"/>
    </source>
</evidence>
<proteinExistence type="predicted"/>